<evidence type="ECO:0000313" key="2">
    <source>
        <dbReference type="Proteomes" id="UP000663193"/>
    </source>
</evidence>
<gene>
    <name evidence="1" type="ORF">JI435_307230</name>
</gene>
<protein>
    <submittedName>
        <fullName evidence="1">Uncharacterized protein</fullName>
    </submittedName>
</protein>
<evidence type="ECO:0000313" key="1">
    <source>
        <dbReference type="EMBL" id="QRD04866.1"/>
    </source>
</evidence>
<organism evidence="1 2">
    <name type="scientific">Phaeosphaeria nodorum (strain SN15 / ATCC MYA-4574 / FGSC 10173)</name>
    <name type="common">Glume blotch fungus</name>
    <name type="synonym">Parastagonospora nodorum</name>
    <dbReference type="NCBI Taxonomy" id="321614"/>
    <lineage>
        <taxon>Eukaryota</taxon>
        <taxon>Fungi</taxon>
        <taxon>Dikarya</taxon>
        <taxon>Ascomycota</taxon>
        <taxon>Pezizomycotina</taxon>
        <taxon>Dothideomycetes</taxon>
        <taxon>Pleosporomycetidae</taxon>
        <taxon>Pleosporales</taxon>
        <taxon>Pleosporineae</taxon>
        <taxon>Phaeosphaeriaceae</taxon>
        <taxon>Parastagonospora</taxon>
    </lineage>
</organism>
<dbReference type="Proteomes" id="UP000663193">
    <property type="component" value="Chromosome 17"/>
</dbReference>
<sequence>MCDGRFTIVGCHGWRVWSGLAGLAVLRSSVFYICRDVKLRWSSGLAIHKLATGVRSSIIIWASATCSSCSCRTSSIASSMS</sequence>
<dbReference type="AlphaFoldDB" id="A0A7U2I677"/>
<dbReference type="VEuPathDB" id="FungiDB:JI435_307230"/>
<accession>A0A7U2I677</accession>
<proteinExistence type="predicted"/>
<reference evidence="2" key="1">
    <citation type="journal article" date="2021" name="BMC Genomics">
        <title>Chromosome-level genome assembly and manually-curated proteome of model necrotroph Parastagonospora nodorum Sn15 reveals a genome-wide trove of candidate effector homologs, and redundancy of virulence-related functions within an accessory chromosome.</title>
        <authorList>
            <person name="Bertazzoni S."/>
            <person name="Jones D.A.B."/>
            <person name="Phan H.T."/>
            <person name="Tan K.-C."/>
            <person name="Hane J.K."/>
        </authorList>
    </citation>
    <scope>NUCLEOTIDE SEQUENCE [LARGE SCALE GENOMIC DNA]</scope>
    <source>
        <strain evidence="2">SN15 / ATCC MYA-4574 / FGSC 10173)</strain>
    </source>
</reference>
<name>A0A7U2I677_PHANO</name>
<keyword evidence="2" id="KW-1185">Reference proteome</keyword>
<dbReference type="EMBL" id="CP069039">
    <property type="protein sequence ID" value="QRD04866.1"/>
    <property type="molecule type" value="Genomic_DNA"/>
</dbReference>